<dbReference type="PANTHER" id="PTHR30026">
    <property type="entry name" value="OUTER MEMBRANE PROTEIN TOLC"/>
    <property type="match status" value="1"/>
</dbReference>
<dbReference type="SUPFAM" id="SSF56954">
    <property type="entry name" value="Outer membrane efflux proteins (OEP)"/>
    <property type="match status" value="1"/>
</dbReference>
<dbReference type="PANTHER" id="PTHR30026:SF23">
    <property type="entry name" value="TO APRF-PUTATIVE OUTER MEMBRANE EFFLUX PROTEIN OR SECRETED ALKALINE PHOSPHATASE-RELATED"/>
    <property type="match status" value="1"/>
</dbReference>
<evidence type="ECO:0000256" key="1">
    <source>
        <dbReference type="ARBA" id="ARBA00004442"/>
    </source>
</evidence>
<keyword evidence="4" id="KW-1134">Transmembrane beta strand</keyword>
<evidence type="ECO:0000256" key="9">
    <source>
        <dbReference type="SAM" id="Phobius"/>
    </source>
</evidence>
<name>A0A1H0LJM6_9BACT</name>
<dbReference type="STRING" id="91360.SAMN05660330_00827"/>
<keyword evidence="11" id="KW-1185">Reference proteome</keyword>
<protein>
    <submittedName>
        <fullName evidence="10">Outer membrane protein TolC</fullName>
    </submittedName>
</protein>
<dbReference type="GO" id="GO:0009279">
    <property type="term" value="C:cell outer membrane"/>
    <property type="evidence" value="ECO:0007669"/>
    <property type="project" value="UniProtKB-SubCell"/>
</dbReference>
<dbReference type="Gene3D" id="1.20.1600.10">
    <property type="entry name" value="Outer membrane efflux proteins (OEP)"/>
    <property type="match status" value="1"/>
</dbReference>
<reference evidence="10 11" key="1">
    <citation type="submission" date="2016-10" db="EMBL/GenBank/DDBJ databases">
        <authorList>
            <person name="de Groot N.N."/>
        </authorList>
    </citation>
    <scope>NUCLEOTIDE SEQUENCE [LARGE SCALE GENOMIC DNA]</scope>
    <source>
        <strain evidence="10 11">DSM 12130</strain>
    </source>
</reference>
<dbReference type="GO" id="GO:1990281">
    <property type="term" value="C:efflux pump complex"/>
    <property type="evidence" value="ECO:0007669"/>
    <property type="project" value="TreeGrafter"/>
</dbReference>
<evidence type="ECO:0000256" key="6">
    <source>
        <dbReference type="ARBA" id="ARBA00023136"/>
    </source>
</evidence>
<dbReference type="Proteomes" id="UP000199073">
    <property type="component" value="Unassembled WGS sequence"/>
</dbReference>
<evidence type="ECO:0000256" key="4">
    <source>
        <dbReference type="ARBA" id="ARBA00022452"/>
    </source>
</evidence>
<evidence type="ECO:0000256" key="5">
    <source>
        <dbReference type="ARBA" id="ARBA00022692"/>
    </source>
</evidence>
<keyword evidence="5 9" id="KW-0812">Transmembrane</keyword>
<feature type="transmembrane region" description="Helical" evidence="9">
    <location>
        <begin position="12"/>
        <end position="34"/>
    </location>
</feature>
<evidence type="ECO:0000256" key="3">
    <source>
        <dbReference type="ARBA" id="ARBA00022448"/>
    </source>
</evidence>
<sequence>MNCLTTHLGRFGVYPAVVAVILLLFGCVTPDYWYGDQPLYTPEGGDMGDSPVEEQVSLPTRQPTPLPTAEDGKIAIFIEDAVFLCLQQNPELLVERYNPMIALSFEQIERGRYDPEIFGELQYLDETATEVSRSTRERFSVEGRDVNATAGVRQQLPTGTEIEATFGGKRSISNRTPEQQDFRVGLTLTQSLLKGFGPATNLADIRLAELDSRASYYQLRGFIETLVSEVEIGYWQYVFAEQGIAIFERSLEVARKQLAEVENRIEVGVIPKNAAAAARTEVARRQQALIEARSIHAERRLRLMRLLNVTGSDRFSLQLITRSSPQTATAPLDDLSEHVQLAMKLRADLGEAGLQQKKQELEVVRTRNGLLPKLDFFIDIGKTGYAESFRGAVSDLENDSYDLLTGLRFSSYLDNRSARGRHQAATVSRAQAAAAVDNLKSLIAYDVLAAANEVNRAEKKIEASRVTRMLQEQTLEAEQERFAVGNVTSLLVAQAQRDLLVSQLDEVEAKVDYRIALVRFFLAEGSLLERRGIKLDSALAGPGTPVL</sequence>
<evidence type="ECO:0000313" key="11">
    <source>
        <dbReference type="Proteomes" id="UP000199073"/>
    </source>
</evidence>
<evidence type="ECO:0000313" key="10">
    <source>
        <dbReference type="EMBL" id="SDO68374.1"/>
    </source>
</evidence>
<dbReference type="InterPro" id="IPR051906">
    <property type="entry name" value="TolC-like"/>
</dbReference>
<dbReference type="EMBL" id="FNJI01000004">
    <property type="protein sequence ID" value="SDO68374.1"/>
    <property type="molecule type" value="Genomic_DNA"/>
</dbReference>
<dbReference type="GO" id="GO:0015562">
    <property type="term" value="F:efflux transmembrane transporter activity"/>
    <property type="evidence" value="ECO:0007669"/>
    <property type="project" value="InterPro"/>
</dbReference>
<keyword evidence="3" id="KW-0813">Transport</keyword>
<dbReference type="InterPro" id="IPR003423">
    <property type="entry name" value="OMP_efflux"/>
</dbReference>
<gene>
    <name evidence="10" type="ORF">SAMN05660330_00827</name>
</gene>
<dbReference type="AlphaFoldDB" id="A0A1H0LJM6"/>
<evidence type="ECO:0000256" key="7">
    <source>
        <dbReference type="ARBA" id="ARBA00023237"/>
    </source>
</evidence>
<keyword evidence="7" id="KW-0998">Cell outer membrane</keyword>
<keyword evidence="9" id="KW-1133">Transmembrane helix</keyword>
<comment type="subcellular location">
    <subcellularLocation>
        <location evidence="1">Cell outer membrane</location>
    </subcellularLocation>
</comment>
<evidence type="ECO:0000256" key="8">
    <source>
        <dbReference type="SAM" id="MobiDB-lite"/>
    </source>
</evidence>
<dbReference type="Pfam" id="PF02321">
    <property type="entry name" value="OEP"/>
    <property type="match status" value="2"/>
</dbReference>
<keyword evidence="6 9" id="KW-0472">Membrane</keyword>
<evidence type="ECO:0000256" key="2">
    <source>
        <dbReference type="ARBA" id="ARBA00007613"/>
    </source>
</evidence>
<accession>A0A1H0LJM6</accession>
<dbReference type="OrthoDB" id="5405048at2"/>
<proteinExistence type="inferred from homology"/>
<organism evidence="10 11">
    <name type="scientific">Desulforhopalus singaporensis</name>
    <dbReference type="NCBI Taxonomy" id="91360"/>
    <lineage>
        <taxon>Bacteria</taxon>
        <taxon>Pseudomonadati</taxon>
        <taxon>Thermodesulfobacteriota</taxon>
        <taxon>Desulfobulbia</taxon>
        <taxon>Desulfobulbales</taxon>
        <taxon>Desulfocapsaceae</taxon>
        <taxon>Desulforhopalus</taxon>
    </lineage>
</organism>
<dbReference type="GO" id="GO:0015288">
    <property type="term" value="F:porin activity"/>
    <property type="evidence" value="ECO:0007669"/>
    <property type="project" value="TreeGrafter"/>
</dbReference>
<comment type="similarity">
    <text evidence="2">Belongs to the outer membrane factor (OMF) (TC 1.B.17) family.</text>
</comment>
<feature type="region of interest" description="Disordered" evidence="8">
    <location>
        <begin position="43"/>
        <end position="65"/>
    </location>
</feature>
<dbReference type="RefSeq" id="WP_092220050.1">
    <property type="nucleotide sequence ID" value="NZ_FNJI01000004.1"/>
</dbReference>